<proteinExistence type="predicted"/>
<evidence type="ECO:0000313" key="3">
    <source>
        <dbReference type="Proteomes" id="UP000604046"/>
    </source>
</evidence>
<evidence type="ECO:0000313" key="2">
    <source>
        <dbReference type="EMBL" id="CAE7584906.1"/>
    </source>
</evidence>
<feature type="domain" description="Protein kinase" evidence="1">
    <location>
        <begin position="150"/>
        <end position="403"/>
    </location>
</feature>
<dbReference type="SUPFAM" id="SSF56112">
    <property type="entry name" value="Protein kinase-like (PK-like)"/>
    <property type="match status" value="1"/>
</dbReference>
<gene>
    <name evidence="2" type="primary">CaMKI</name>
    <name evidence="2" type="ORF">SNAT2548_LOCUS33353</name>
</gene>
<dbReference type="PANTHER" id="PTHR24347">
    <property type="entry name" value="SERINE/THREONINE-PROTEIN KINASE"/>
    <property type="match status" value="1"/>
</dbReference>
<dbReference type="Pfam" id="PF00069">
    <property type="entry name" value="Pkinase"/>
    <property type="match status" value="1"/>
</dbReference>
<accession>A0A812UR26</accession>
<name>A0A812UR26_9DINO</name>
<dbReference type="InterPro" id="IPR011009">
    <property type="entry name" value="Kinase-like_dom_sf"/>
</dbReference>
<dbReference type="SMART" id="SM00220">
    <property type="entry name" value="S_TKc"/>
    <property type="match status" value="1"/>
</dbReference>
<dbReference type="Proteomes" id="UP000604046">
    <property type="component" value="Unassembled WGS sequence"/>
</dbReference>
<dbReference type="AlphaFoldDB" id="A0A812UR26"/>
<dbReference type="GO" id="GO:0005524">
    <property type="term" value="F:ATP binding"/>
    <property type="evidence" value="ECO:0007669"/>
    <property type="project" value="InterPro"/>
</dbReference>
<keyword evidence="3" id="KW-1185">Reference proteome</keyword>
<evidence type="ECO:0000259" key="1">
    <source>
        <dbReference type="PROSITE" id="PS50011"/>
    </source>
</evidence>
<dbReference type="PROSITE" id="PS00108">
    <property type="entry name" value="PROTEIN_KINASE_ST"/>
    <property type="match status" value="1"/>
</dbReference>
<sequence length="403" mass="44704">MCWLHPVHGTPAKYPLQVSQQEGLDGLRHVLDQAASGMSQLPWKHMQLDSICVTTCGIQYQDSGDRESPCSSDFHIPLEWSDLLWADTRPCNSGELEPTQILLVAPEVAKSDAHRPVWLLFGHFHSDGLKHFLQYLSRCGAIRWDFRETHEVVRPCGRGLHGTVFVGEVKESPSRSRPRHRVAVKVFDSDEDYVRREVRFMSQTGEHPNIASLLGVFGVEQADASGKRARHALVMELGARGDLSARLARGALPQSRGVEIMVGVMSALAFLHSRRIVHRDVKPENVVLHADHCPMLVDFSIAASLDDPAALRRSGGSPGYVAPEIIELRPHCEKVDVFGAGALWYTLLSGRLPFPGANTKEILANSLRCDVELATSCPECSDPRVQWCLKGLQHDIRGLGFRV</sequence>
<reference evidence="2" key="1">
    <citation type="submission" date="2021-02" db="EMBL/GenBank/DDBJ databases">
        <authorList>
            <person name="Dougan E. K."/>
            <person name="Rhodes N."/>
            <person name="Thang M."/>
            <person name="Chan C."/>
        </authorList>
    </citation>
    <scope>NUCLEOTIDE SEQUENCE</scope>
</reference>
<dbReference type="InterPro" id="IPR000719">
    <property type="entry name" value="Prot_kinase_dom"/>
</dbReference>
<dbReference type="Gene3D" id="1.10.510.10">
    <property type="entry name" value="Transferase(Phosphotransferase) domain 1"/>
    <property type="match status" value="1"/>
</dbReference>
<organism evidence="2 3">
    <name type="scientific">Symbiodinium natans</name>
    <dbReference type="NCBI Taxonomy" id="878477"/>
    <lineage>
        <taxon>Eukaryota</taxon>
        <taxon>Sar</taxon>
        <taxon>Alveolata</taxon>
        <taxon>Dinophyceae</taxon>
        <taxon>Suessiales</taxon>
        <taxon>Symbiodiniaceae</taxon>
        <taxon>Symbiodinium</taxon>
    </lineage>
</organism>
<dbReference type="InterPro" id="IPR008271">
    <property type="entry name" value="Ser/Thr_kinase_AS"/>
</dbReference>
<comment type="caution">
    <text evidence="2">The sequence shown here is derived from an EMBL/GenBank/DDBJ whole genome shotgun (WGS) entry which is preliminary data.</text>
</comment>
<dbReference type="GO" id="GO:0004672">
    <property type="term" value="F:protein kinase activity"/>
    <property type="evidence" value="ECO:0007669"/>
    <property type="project" value="InterPro"/>
</dbReference>
<dbReference type="PROSITE" id="PS50011">
    <property type="entry name" value="PROTEIN_KINASE_DOM"/>
    <property type="match status" value="1"/>
</dbReference>
<dbReference type="OrthoDB" id="430640at2759"/>
<protein>
    <submittedName>
        <fullName evidence="2">CaMKI protein</fullName>
    </submittedName>
</protein>
<dbReference type="EMBL" id="CAJNDS010002752">
    <property type="protein sequence ID" value="CAE7584906.1"/>
    <property type="molecule type" value="Genomic_DNA"/>
</dbReference>